<dbReference type="PROSITE" id="PS50048">
    <property type="entry name" value="ZN2_CY6_FUNGAL_2"/>
    <property type="match status" value="1"/>
</dbReference>
<evidence type="ECO:0000313" key="5">
    <source>
        <dbReference type="EMBL" id="ODV68247.1"/>
    </source>
</evidence>
<feature type="region of interest" description="Disordered" evidence="3">
    <location>
        <begin position="85"/>
        <end position="108"/>
    </location>
</feature>
<dbReference type="GeneID" id="30994234"/>
<organism evidence="5 6">
    <name type="scientific">Hyphopichia burtonii NRRL Y-1933</name>
    <dbReference type="NCBI Taxonomy" id="984485"/>
    <lineage>
        <taxon>Eukaryota</taxon>
        <taxon>Fungi</taxon>
        <taxon>Dikarya</taxon>
        <taxon>Ascomycota</taxon>
        <taxon>Saccharomycotina</taxon>
        <taxon>Pichiomycetes</taxon>
        <taxon>Debaryomycetaceae</taxon>
        <taxon>Hyphopichia</taxon>
    </lineage>
</organism>
<dbReference type="Gene3D" id="4.10.240.10">
    <property type="entry name" value="Zn(2)-C6 fungal-type DNA-binding domain"/>
    <property type="match status" value="1"/>
</dbReference>
<dbReference type="InterPro" id="IPR001138">
    <property type="entry name" value="Zn2Cys6_DnaBD"/>
</dbReference>
<proteinExistence type="predicted"/>
<keyword evidence="1" id="KW-0479">Metal-binding</keyword>
<dbReference type="AlphaFoldDB" id="A0A1E4RLV5"/>
<dbReference type="InterPro" id="IPR050987">
    <property type="entry name" value="AtrR-like"/>
</dbReference>
<dbReference type="RefSeq" id="XP_020077314.1">
    <property type="nucleotide sequence ID" value="XM_020219684.1"/>
</dbReference>
<dbReference type="PANTHER" id="PTHR46910:SF39">
    <property type="entry name" value="ZN(II)2CYS6 TRANSCRIPTION FACTOR (EUROFUNG)"/>
    <property type="match status" value="1"/>
</dbReference>
<dbReference type="Pfam" id="PF04082">
    <property type="entry name" value="Fungal_trans"/>
    <property type="match status" value="1"/>
</dbReference>
<dbReference type="Pfam" id="PF00172">
    <property type="entry name" value="Zn_clus"/>
    <property type="match status" value="1"/>
</dbReference>
<sequence length="689" mass="78717">MAGIEKPKPLKVFGRTHYACTRCKLSKIRCSGEKPACANCKSVNKENACVYPNRDRKIVIMESDLNKLHDRVGYLESLVKSNNLPFQSQSESNNTNTAPPSNEVLNKPSQSYNFNQNYLLPDIENDYLQFKLLALCCHRLPEKEYALCLINKVYNTYSSEFYLIELSGILNLIEDIYTIFDLRDKIEEKKWLSMLSEKNSSVSLCYLFIIFAFGEQLLNVSSTSPNSPRLIDNTSNATKSKQKIPGIDYYLLAAQLFRLTQEEITYQFIQSALLLALYSANLNRYNTVYNYFGVAVRSAVANGFHRQRESPAFEDEYSKLLQKINDEKAKRLWWSIFVIDTVWASKMNMPVHIEYTDTDVDLPIENGVVDLGDGFNSEILEVNVHLTKYIAKFIKIIYGPNIRTFSINYINTDQFNQKLLIKNILQCLDDLIDSFEVPVLSPYKSYNVIEPHDRNIGNLFLRFHQLMIIITKPLLSLVFNANSAILIENKQEIELANARGLQAATSTIEIILKFYEFDKLFVLGFWDSQHLFAALSFCIMVHCAKATNEELIQKAIALLGFMSKNNNINAQNCMKKLYLISQVLNGIPEMSFPYDLNADITEFITKKVDPGSNQVIDEVFNPFMDKPQPSESITPVGLFENSRISVLSNESRNLLSSLINTIQSWDNFKGLPIHIYGTARTSNTIKNLV</sequence>
<evidence type="ECO:0000256" key="3">
    <source>
        <dbReference type="SAM" id="MobiDB-lite"/>
    </source>
</evidence>
<dbReference type="CDD" id="cd00067">
    <property type="entry name" value="GAL4"/>
    <property type="match status" value="1"/>
</dbReference>
<name>A0A1E4RLV5_9ASCO</name>
<keyword evidence="6" id="KW-1185">Reference proteome</keyword>
<dbReference type="PROSITE" id="PS00463">
    <property type="entry name" value="ZN2_CY6_FUNGAL_1"/>
    <property type="match status" value="1"/>
</dbReference>
<reference evidence="6" key="1">
    <citation type="submission" date="2016-05" db="EMBL/GenBank/DDBJ databases">
        <title>Comparative genomics of biotechnologically important yeasts.</title>
        <authorList>
            <consortium name="DOE Joint Genome Institute"/>
            <person name="Riley R."/>
            <person name="Haridas S."/>
            <person name="Wolfe K.H."/>
            <person name="Lopes M.R."/>
            <person name="Hittinger C.T."/>
            <person name="Goker M."/>
            <person name="Salamov A."/>
            <person name="Wisecaver J."/>
            <person name="Long T.M."/>
            <person name="Aerts A.L."/>
            <person name="Barry K."/>
            <person name="Choi C."/>
            <person name="Clum A."/>
            <person name="Coughlan A.Y."/>
            <person name="Deshpande S."/>
            <person name="Douglass A.P."/>
            <person name="Hanson S.J."/>
            <person name="Klenk H.-P."/>
            <person name="Labutti K."/>
            <person name="Lapidus A."/>
            <person name="Lindquist E."/>
            <person name="Lipzen A."/>
            <person name="Meier-Kolthoff J.P."/>
            <person name="Ohm R.A."/>
            <person name="Otillar R.P."/>
            <person name="Pangilinan J."/>
            <person name="Peng Y."/>
            <person name="Rokas A."/>
            <person name="Rosa C.A."/>
            <person name="Scheuner C."/>
            <person name="Sibirny A.A."/>
            <person name="Slot J.C."/>
            <person name="Stielow J.B."/>
            <person name="Sun H."/>
            <person name="Kurtzman C.P."/>
            <person name="Blackwell M."/>
            <person name="Grigoriev I.V."/>
            <person name="Jeffries T.W."/>
        </authorList>
    </citation>
    <scope>NUCLEOTIDE SEQUENCE [LARGE SCALE GENOMIC DNA]</scope>
    <source>
        <strain evidence="6">NRRL Y-1933</strain>
    </source>
</reference>
<feature type="domain" description="Zn(2)-C6 fungal-type" evidence="4">
    <location>
        <begin position="19"/>
        <end position="51"/>
    </location>
</feature>
<dbReference type="Proteomes" id="UP000095085">
    <property type="component" value="Unassembled WGS sequence"/>
</dbReference>
<dbReference type="InterPro" id="IPR007219">
    <property type="entry name" value="XnlR_reg_dom"/>
</dbReference>
<dbReference type="GO" id="GO:0006351">
    <property type="term" value="P:DNA-templated transcription"/>
    <property type="evidence" value="ECO:0007669"/>
    <property type="project" value="InterPro"/>
</dbReference>
<dbReference type="SMART" id="SM00066">
    <property type="entry name" value="GAL4"/>
    <property type="match status" value="1"/>
</dbReference>
<evidence type="ECO:0000259" key="4">
    <source>
        <dbReference type="PROSITE" id="PS50048"/>
    </source>
</evidence>
<dbReference type="EMBL" id="KV454540">
    <property type="protein sequence ID" value="ODV68247.1"/>
    <property type="molecule type" value="Genomic_DNA"/>
</dbReference>
<evidence type="ECO:0000256" key="2">
    <source>
        <dbReference type="ARBA" id="ARBA00023242"/>
    </source>
</evidence>
<dbReference type="SUPFAM" id="SSF57701">
    <property type="entry name" value="Zn2/Cys6 DNA-binding domain"/>
    <property type="match status" value="1"/>
</dbReference>
<gene>
    <name evidence="5" type="ORF">HYPBUDRAFT_138627</name>
</gene>
<keyword evidence="2" id="KW-0539">Nucleus</keyword>
<dbReference type="STRING" id="984485.A0A1E4RLV5"/>
<dbReference type="OrthoDB" id="3266505at2759"/>
<dbReference type="PANTHER" id="PTHR46910">
    <property type="entry name" value="TRANSCRIPTION FACTOR PDR1"/>
    <property type="match status" value="1"/>
</dbReference>
<dbReference type="GO" id="GO:0003677">
    <property type="term" value="F:DNA binding"/>
    <property type="evidence" value="ECO:0007669"/>
    <property type="project" value="InterPro"/>
</dbReference>
<dbReference type="CDD" id="cd12148">
    <property type="entry name" value="fungal_TF_MHR"/>
    <property type="match status" value="1"/>
</dbReference>
<dbReference type="InterPro" id="IPR036864">
    <property type="entry name" value="Zn2-C6_fun-type_DNA-bd_sf"/>
</dbReference>
<evidence type="ECO:0000313" key="6">
    <source>
        <dbReference type="Proteomes" id="UP000095085"/>
    </source>
</evidence>
<dbReference type="SMART" id="SM00906">
    <property type="entry name" value="Fungal_trans"/>
    <property type="match status" value="1"/>
</dbReference>
<protein>
    <recommendedName>
        <fullName evidence="4">Zn(2)-C6 fungal-type domain-containing protein</fullName>
    </recommendedName>
</protein>
<dbReference type="GO" id="GO:0008270">
    <property type="term" value="F:zinc ion binding"/>
    <property type="evidence" value="ECO:0007669"/>
    <property type="project" value="InterPro"/>
</dbReference>
<dbReference type="GO" id="GO:0000981">
    <property type="term" value="F:DNA-binding transcription factor activity, RNA polymerase II-specific"/>
    <property type="evidence" value="ECO:0007669"/>
    <property type="project" value="InterPro"/>
</dbReference>
<evidence type="ECO:0000256" key="1">
    <source>
        <dbReference type="ARBA" id="ARBA00022723"/>
    </source>
</evidence>
<accession>A0A1E4RLV5</accession>